<evidence type="ECO:0000256" key="2">
    <source>
        <dbReference type="SAM" id="MobiDB-lite"/>
    </source>
</evidence>
<dbReference type="InterPro" id="IPR011322">
    <property type="entry name" value="N-reg_PII-like_a/b"/>
</dbReference>
<accession>A0A9X2PU01</accession>
<dbReference type="InterPro" id="IPR015867">
    <property type="entry name" value="N-reg_PII/ATP_PRibTrfase_C"/>
</dbReference>
<dbReference type="PANTHER" id="PTHR30115:SF11">
    <property type="entry name" value="NITROGEN REGULATORY PROTEIN P-II HOMOLOG"/>
    <property type="match status" value="1"/>
</dbReference>
<dbReference type="EMBL" id="JANUBB010000005">
    <property type="protein sequence ID" value="MCS3951431.1"/>
    <property type="molecule type" value="Genomic_DNA"/>
</dbReference>
<dbReference type="GO" id="GO:0006808">
    <property type="term" value="P:regulation of nitrogen utilization"/>
    <property type="evidence" value="ECO:0007669"/>
    <property type="project" value="InterPro"/>
</dbReference>
<reference evidence="3" key="1">
    <citation type="submission" date="2022-08" db="EMBL/GenBank/DDBJ databases">
        <title>Genomic Encyclopedia of Type Strains, Phase V (KMG-V): Genome sequencing to study the core and pangenomes of soil and plant-associated prokaryotes.</title>
        <authorList>
            <person name="Whitman W."/>
        </authorList>
    </citation>
    <scope>NUCLEOTIDE SEQUENCE</scope>
    <source>
        <strain evidence="3">SP2017</strain>
        <strain evidence="4">SP3002</strain>
    </source>
</reference>
<dbReference type="PROSITE" id="PS00638">
    <property type="entry name" value="PII_GLNB_CTER"/>
    <property type="match status" value="1"/>
</dbReference>
<sequence length="112" mass="12244">MKMIVAYIRPVKQDEVVERLRRMGVPGASMHPVEGFGREADPSGQDSYGPQVTPYAEMVRVEVVCADARVEDWTRALAEAAQTGRRGDGKVFVLPVADAVDIRTLQTGDTVV</sequence>
<dbReference type="Proteomes" id="UP001155010">
    <property type="component" value="Unassembled WGS sequence"/>
</dbReference>
<dbReference type="Pfam" id="PF00543">
    <property type="entry name" value="P-II"/>
    <property type="match status" value="1"/>
</dbReference>
<comment type="similarity">
    <text evidence="1">Belongs to the P(II) protein family.</text>
</comment>
<dbReference type="InterPro" id="IPR002187">
    <property type="entry name" value="N-reg_PII"/>
</dbReference>
<evidence type="ECO:0000313" key="4">
    <source>
        <dbReference type="EMBL" id="MCS4156881.1"/>
    </source>
</evidence>
<dbReference type="InterPro" id="IPR017918">
    <property type="entry name" value="N-reg_PII_CS"/>
</dbReference>
<evidence type="ECO:0000256" key="1">
    <source>
        <dbReference type="RuleBase" id="RU003936"/>
    </source>
</evidence>
<dbReference type="PANTHER" id="PTHR30115">
    <property type="entry name" value="NITROGEN REGULATORY PROTEIN P-II"/>
    <property type="match status" value="1"/>
</dbReference>
<dbReference type="GeneID" id="83729839"/>
<evidence type="ECO:0000313" key="5">
    <source>
        <dbReference type="Proteomes" id="UP001155010"/>
    </source>
</evidence>
<dbReference type="AlphaFoldDB" id="A0A9X2PU01"/>
<name>A0A9X2PU01_9BACT</name>
<proteinExistence type="inferred from homology"/>
<dbReference type="GO" id="GO:0030234">
    <property type="term" value="F:enzyme regulator activity"/>
    <property type="evidence" value="ECO:0007669"/>
    <property type="project" value="InterPro"/>
</dbReference>
<dbReference type="PROSITE" id="PS51343">
    <property type="entry name" value="PII_GLNB_DOM"/>
    <property type="match status" value="1"/>
</dbReference>
<dbReference type="EMBL" id="JANTZM010000003">
    <property type="protein sequence ID" value="MCS4156881.1"/>
    <property type="molecule type" value="Genomic_DNA"/>
</dbReference>
<evidence type="ECO:0000313" key="3">
    <source>
        <dbReference type="EMBL" id="MCS3951431.1"/>
    </source>
</evidence>
<dbReference type="SUPFAM" id="SSF54913">
    <property type="entry name" value="GlnB-like"/>
    <property type="match status" value="1"/>
</dbReference>
<organism evidence="3 5">
    <name type="scientific">Salinibacter ruber</name>
    <dbReference type="NCBI Taxonomy" id="146919"/>
    <lineage>
        <taxon>Bacteria</taxon>
        <taxon>Pseudomonadati</taxon>
        <taxon>Rhodothermota</taxon>
        <taxon>Rhodothermia</taxon>
        <taxon>Rhodothermales</taxon>
        <taxon>Salinibacteraceae</taxon>
        <taxon>Salinibacter</taxon>
    </lineage>
</organism>
<dbReference type="PRINTS" id="PR00340">
    <property type="entry name" value="PIIGLNB"/>
</dbReference>
<dbReference type="RefSeq" id="WP_118827501.1">
    <property type="nucleotide sequence ID" value="NZ_CALTSD010000050.1"/>
</dbReference>
<dbReference type="SMART" id="SM00938">
    <property type="entry name" value="P-II"/>
    <property type="match status" value="1"/>
</dbReference>
<dbReference type="Gene3D" id="3.30.70.120">
    <property type="match status" value="1"/>
</dbReference>
<protein>
    <submittedName>
        <fullName evidence="3">Nitrogen regulatory protein PII</fullName>
    </submittedName>
</protein>
<gene>
    <name evidence="3" type="ORF">GGP83_001376</name>
    <name evidence="4" type="ORF">GGP99_000823</name>
</gene>
<dbReference type="GO" id="GO:0005829">
    <property type="term" value="C:cytosol"/>
    <property type="evidence" value="ECO:0007669"/>
    <property type="project" value="TreeGrafter"/>
</dbReference>
<comment type="caution">
    <text evidence="3">The sequence shown here is derived from an EMBL/GenBank/DDBJ whole genome shotgun (WGS) entry which is preliminary data.</text>
</comment>
<dbReference type="Proteomes" id="UP001155110">
    <property type="component" value="Unassembled WGS sequence"/>
</dbReference>
<feature type="region of interest" description="Disordered" evidence="2">
    <location>
        <begin position="31"/>
        <end position="51"/>
    </location>
</feature>
<dbReference type="GO" id="GO:0005524">
    <property type="term" value="F:ATP binding"/>
    <property type="evidence" value="ECO:0007669"/>
    <property type="project" value="TreeGrafter"/>
</dbReference>